<dbReference type="HAMAP" id="MF_00171">
    <property type="entry name" value="TruA"/>
    <property type="match status" value="1"/>
</dbReference>
<accession>A0A161HLD6</accession>
<keyword evidence="3" id="KW-0413">Isomerase</keyword>
<dbReference type="GO" id="GO:0005737">
    <property type="term" value="C:cytoplasm"/>
    <property type="evidence" value="ECO:0007669"/>
    <property type="project" value="TreeGrafter"/>
</dbReference>
<dbReference type="GO" id="GO:0005634">
    <property type="term" value="C:nucleus"/>
    <property type="evidence" value="ECO:0007669"/>
    <property type="project" value="TreeGrafter"/>
</dbReference>
<gene>
    <name evidence="6" type="primary">DEG1</name>
    <name evidence="6" type="ORF">AWJ20_5085</name>
</gene>
<evidence type="ECO:0000256" key="4">
    <source>
        <dbReference type="SAM" id="MobiDB-lite"/>
    </source>
</evidence>
<dbReference type="Pfam" id="PF01416">
    <property type="entry name" value="PseudoU_synth_1"/>
    <property type="match status" value="1"/>
</dbReference>
<evidence type="ECO:0000256" key="1">
    <source>
        <dbReference type="ARBA" id="ARBA00009375"/>
    </source>
</evidence>
<dbReference type="FunFam" id="3.30.70.580:FF:000020">
    <property type="entry name" value="tRNA pseudouridine synthase"/>
    <property type="match status" value="1"/>
</dbReference>
<dbReference type="AlphaFoldDB" id="A0A161HLD6"/>
<evidence type="ECO:0000313" key="7">
    <source>
        <dbReference type="Proteomes" id="UP000189580"/>
    </source>
</evidence>
<dbReference type="Gene3D" id="3.30.70.660">
    <property type="entry name" value="Pseudouridine synthase I, catalytic domain, C-terminal subdomain"/>
    <property type="match status" value="1"/>
</dbReference>
<dbReference type="RefSeq" id="XP_018736604.1">
    <property type="nucleotide sequence ID" value="XM_018882203.1"/>
</dbReference>
<dbReference type="InterPro" id="IPR041707">
    <property type="entry name" value="Pus3-like"/>
</dbReference>
<feature type="compositionally biased region" description="Polar residues" evidence="4">
    <location>
        <begin position="39"/>
        <end position="65"/>
    </location>
</feature>
<dbReference type="GeneID" id="30037288"/>
<dbReference type="NCBIfam" id="TIGR00071">
    <property type="entry name" value="hisT_truA"/>
    <property type="match status" value="1"/>
</dbReference>
<feature type="compositionally biased region" description="Low complexity" evidence="4">
    <location>
        <begin position="66"/>
        <end position="86"/>
    </location>
</feature>
<dbReference type="InterPro" id="IPR020094">
    <property type="entry name" value="TruA/RsuA/RluB/E/F_N"/>
</dbReference>
<dbReference type="CDD" id="cd02569">
    <property type="entry name" value="PseudoU_synth_ScPus3"/>
    <property type="match status" value="1"/>
</dbReference>
<dbReference type="GO" id="GO:0003723">
    <property type="term" value="F:RNA binding"/>
    <property type="evidence" value="ECO:0007669"/>
    <property type="project" value="InterPro"/>
</dbReference>
<dbReference type="EMBL" id="CP014502">
    <property type="protein sequence ID" value="ANB14127.1"/>
    <property type="molecule type" value="Genomic_DNA"/>
</dbReference>
<dbReference type="GO" id="GO:0009982">
    <property type="term" value="F:pseudouridine synthase activity"/>
    <property type="evidence" value="ECO:0007669"/>
    <property type="project" value="InterPro"/>
</dbReference>
<organism evidence="6 7">
    <name type="scientific">Sugiyamaella lignohabitans</name>
    <dbReference type="NCBI Taxonomy" id="796027"/>
    <lineage>
        <taxon>Eukaryota</taxon>
        <taxon>Fungi</taxon>
        <taxon>Dikarya</taxon>
        <taxon>Ascomycota</taxon>
        <taxon>Saccharomycotina</taxon>
        <taxon>Dipodascomycetes</taxon>
        <taxon>Dipodascales</taxon>
        <taxon>Trichomonascaceae</taxon>
        <taxon>Sugiyamaella</taxon>
    </lineage>
</organism>
<reference evidence="6 7" key="1">
    <citation type="submission" date="2016-02" db="EMBL/GenBank/DDBJ databases">
        <title>Complete genome sequence and transcriptome regulation of the pentose utilising yeast Sugiyamaella lignohabitans.</title>
        <authorList>
            <person name="Bellasio M."/>
            <person name="Peymann A."/>
            <person name="Valli M."/>
            <person name="Sipitzky M."/>
            <person name="Graf A."/>
            <person name="Sauer M."/>
            <person name="Marx H."/>
            <person name="Mattanovich D."/>
        </authorList>
    </citation>
    <scope>NUCLEOTIDE SEQUENCE [LARGE SCALE GENOMIC DNA]</scope>
    <source>
        <strain evidence="6 7">CBS 10342</strain>
    </source>
</reference>
<dbReference type="Gene3D" id="3.30.70.580">
    <property type="entry name" value="Pseudouridine synthase I, catalytic domain, N-terminal subdomain"/>
    <property type="match status" value="1"/>
</dbReference>
<dbReference type="SUPFAM" id="SSF55120">
    <property type="entry name" value="Pseudouridine synthase"/>
    <property type="match status" value="1"/>
</dbReference>
<keyword evidence="2" id="KW-0819">tRNA processing</keyword>
<dbReference type="InterPro" id="IPR020097">
    <property type="entry name" value="PsdUridine_synth_TruA_a/b_dom"/>
</dbReference>
<name>A0A161HLD6_9ASCO</name>
<evidence type="ECO:0000259" key="5">
    <source>
        <dbReference type="Pfam" id="PF01416"/>
    </source>
</evidence>
<feature type="domain" description="Pseudouridine synthase I TruA alpha/beta" evidence="5">
    <location>
        <begin position="250"/>
        <end position="360"/>
    </location>
</feature>
<feature type="region of interest" description="Disordered" evidence="4">
    <location>
        <begin position="39"/>
        <end position="95"/>
    </location>
</feature>
<comment type="similarity">
    <text evidence="1">Belongs to the tRNA pseudouridine synthase TruA family.</text>
</comment>
<dbReference type="PANTHER" id="PTHR11142">
    <property type="entry name" value="PSEUDOURIDYLATE SYNTHASE"/>
    <property type="match status" value="1"/>
</dbReference>
<evidence type="ECO:0000256" key="3">
    <source>
        <dbReference type="ARBA" id="ARBA00023235"/>
    </source>
</evidence>
<keyword evidence="7" id="KW-1185">Reference proteome</keyword>
<evidence type="ECO:0000313" key="6">
    <source>
        <dbReference type="EMBL" id="ANB14127.1"/>
    </source>
</evidence>
<evidence type="ECO:0000256" key="2">
    <source>
        <dbReference type="ARBA" id="ARBA00022694"/>
    </source>
</evidence>
<dbReference type="GO" id="GO:1990481">
    <property type="term" value="P:mRNA pseudouridine synthesis"/>
    <property type="evidence" value="ECO:0007669"/>
    <property type="project" value="TreeGrafter"/>
</dbReference>
<dbReference type="Proteomes" id="UP000189580">
    <property type="component" value="Chromosome d"/>
</dbReference>
<proteinExistence type="inferred from homology"/>
<dbReference type="OrthoDB" id="25767at2759"/>
<dbReference type="InterPro" id="IPR020103">
    <property type="entry name" value="PsdUridine_synth_cat_dom_sf"/>
</dbReference>
<protein>
    <submittedName>
        <fullName evidence="6">Pseudouridine synthase DEG1</fullName>
    </submittedName>
</protein>
<dbReference type="PANTHER" id="PTHR11142:SF5">
    <property type="entry name" value="TRNA PSEUDOURIDINE(38_39) SYNTHASE"/>
    <property type="match status" value="1"/>
</dbReference>
<dbReference type="InterPro" id="IPR020095">
    <property type="entry name" value="PsdUridine_synth_TruA_C"/>
</dbReference>
<sequence length="462" mass="53122">MVQQLPPDYSNWTKDDLIKRIQSLESCLIPSDTKYNVASEDLTQSNGSVQKSSLSPSAESSTNLPPATSSPSIIASSSTSNESPKAPKQKKKKEMDFSKFTTRKVAIRFAYLGWNYNGLAIQATPDVPTVELEILKAFQRTRIVPSLDTADCDFSRCGRTDKGVSAMRQVISLRVRSVLSVEEQQDPANDSRELDYLRMLNSHLPNDIIAYEICLRPPPGFDARFSCTYRHYRYYFYPRPDLNIDRMQEAAKLFLGKHDFRNFCKVDASKQITNFEREMIQSSIERDVNNHENAYYFNLRGTAFLWHQVRSMMAVLFLVGQGLEAPSIVSDLLDITKMPRRPVYEMAADYPLVLYDCGFPNNMEWVSLKSQESLENLYNSAFNLKHEYWMKSCMAETLRDIVHTDAFGPAISEYRQQKKTRVNTGQGYGKPITNYRPVHKRELLETPEVVNARWREKKKKQT</sequence>
<dbReference type="InterPro" id="IPR001406">
    <property type="entry name" value="PsdUridine_synth_TruA"/>
</dbReference>
<dbReference type="GO" id="GO:0031119">
    <property type="term" value="P:tRNA pseudouridine synthesis"/>
    <property type="evidence" value="ECO:0007669"/>
    <property type="project" value="TreeGrafter"/>
</dbReference>
<dbReference type="KEGG" id="slb:AWJ20_5085"/>